<evidence type="ECO:0000259" key="9">
    <source>
        <dbReference type="PROSITE" id="PS51030"/>
    </source>
</evidence>
<dbReference type="PROSITE" id="PS51030">
    <property type="entry name" value="NUCLEAR_REC_DBD_2"/>
    <property type="match status" value="1"/>
</dbReference>
<evidence type="ECO:0000256" key="1">
    <source>
        <dbReference type="ARBA" id="ARBA00022723"/>
    </source>
</evidence>
<feature type="domain" description="Nuclear receptor" evidence="9">
    <location>
        <begin position="2"/>
        <end position="77"/>
    </location>
</feature>
<dbReference type="Proteomes" id="UP000663852">
    <property type="component" value="Unassembled WGS sequence"/>
</dbReference>
<dbReference type="AlphaFoldDB" id="A0A813ZCL4"/>
<dbReference type="PANTHER" id="PTHR47519:SF2">
    <property type="entry name" value="NUCLEAR HORMONE RECEPTOR FAMILY MEMBER NHR-97"/>
    <property type="match status" value="1"/>
</dbReference>
<evidence type="ECO:0000256" key="5">
    <source>
        <dbReference type="ARBA" id="ARBA00023125"/>
    </source>
</evidence>
<evidence type="ECO:0000313" key="10">
    <source>
        <dbReference type="EMBL" id="CAF0896074.1"/>
    </source>
</evidence>
<keyword evidence="1" id="KW-0479">Metal-binding</keyword>
<keyword evidence="5" id="KW-0238">DNA-binding</keyword>
<evidence type="ECO:0000256" key="8">
    <source>
        <dbReference type="ARBA" id="ARBA00023242"/>
    </source>
</evidence>
<keyword evidence="8" id="KW-0539">Nucleus</keyword>
<dbReference type="OrthoDB" id="6159439at2759"/>
<dbReference type="PROSITE" id="PS00031">
    <property type="entry name" value="NUCLEAR_REC_DBD_1"/>
    <property type="match status" value="1"/>
</dbReference>
<evidence type="ECO:0000256" key="2">
    <source>
        <dbReference type="ARBA" id="ARBA00022771"/>
    </source>
</evidence>
<dbReference type="InterPro" id="IPR013088">
    <property type="entry name" value="Znf_NHR/GATA"/>
</dbReference>
<dbReference type="EMBL" id="CAJNOR010000377">
    <property type="protein sequence ID" value="CAF0896074.1"/>
    <property type="molecule type" value="Genomic_DNA"/>
</dbReference>
<dbReference type="Proteomes" id="UP000663828">
    <property type="component" value="Unassembled WGS sequence"/>
</dbReference>
<protein>
    <recommendedName>
        <fullName evidence="9">Nuclear receptor domain-containing protein</fullName>
    </recommendedName>
</protein>
<organism evidence="10 12">
    <name type="scientific">Adineta ricciae</name>
    <name type="common">Rotifer</name>
    <dbReference type="NCBI Taxonomy" id="249248"/>
    <lineage>
        <taxon>Eukaryota</taxon>
        <taxon>Metazoa</taxon>
        <taxon>Spiralia</taxon>
        <taxon>Gnathifera</taxon>
        <taxon>Rotifera</taxon>
        <taxon>Eurotatoria</taxon>
        <taxon>Bdelloidea</taxon>
        <taxon>Adinetida</taxon>
        <taxon>Adinetidae</taxon>
        <taxon>Adineta</taxon>
    </lineage>
</organism>
<keyword evidence="4" id="KW-0805">Transcription regulation</keyword>
<keyword evidence="3" id="KW-0862">Zinc</keyword>
<gene>
    <name evidence="11" type="ORF">EDS130_LOCUS39583</name>
    <name evidence="10" type="ORF">XAT740_LOCUS7770</name>
</gene>
<dbReference type="PANTHER" id="PTHR47519">
    <property type="entry name" value="NUCLEAR HORMONE RECEPTOR FAMILY MEMBER NHR-31-RELATED"/>
    <property type="match status" value="1"/>
</dbReference>
<dbReference type="InterPro" id="IPR001628">
    <property type="entry name" value="Znf_hrmn_rcpt"/>
</dbReference>
<proteinExistence type="predicted"/>
<keyword evidence="7" id="KW-0675">Receptor</keyword>
<sequence length="345" mass="39407">MVFECKICHAPAQISYYGCIACAPCKIFFRRNAKKQNELHCPFDNNCEINVNTRHTCSACRLKKCVDSGMEIERIRASYSVTSKSKAVVPKTTAKLQVVNLLDADRSNINADQWTLLSNLLSCYDEYSGLIIGRNFMTEQNKMPVKIRFKPSSIIHLFQLLLADGQLLYTKNRDFLALSTEDRSILIENTLIYTTASSVNFINSQIGIMDLAIFYETMGVISNPGSITIMKRIASHMISDNVVMKLCLAIMSFSTLRPTFCSTDSSKQFSSINAILKIQDSYIELAWRYLIYTYKLEWTVRCFSDMIRFLFIINEGVVQTKEVEWYHETLDSVTQQTKECLTVSD</sequence>
<keyword evidence="2" id="KW-0863">Zinc-finger</keyword>
<comment type="caution">
    <text evidence="10">The sequence shown here is derived from an EMBL/GenBank/DDBJ whole genome shotgun (WGS) entry which is preliminary data.</text>
</comment>
<dbReference type="Pfam" id="PF00105">
    <property type="entry name" value="zf-C4"/>
    <property type="match status" value="1"/>
</dbReference>
<dbReference type="InterPro" id="IPR052496">
    <property type="entry name" value="Orphan_Nuclear_Rcpt"/>
</dbReference>
<evidence type="ECO:0000313" key="12">
    <source>
        <dbReference type="Proteomes" id="UP000663828"/>
    </source>
</evidence>
<evidence type="ECO:0000256" key="7">
    <source>
        <dbReference type="ARBA" id="ARBA00023170"/>
    </source>
</evidence>
<dbReference type="EMBL" id="CAJNOJ010000448">
    <property type="protein sequence ID" value="CAF1452029.1"/>
    <property type="molecule type" value="Genomic_DNA"/>
</dbReference>
<dbReference type="SMART" id="SM00399">
    <property type="entry name" value="ZnF_C4"/>
    <property type="match status" value="1"/>
</dbReference>
<evidence type="ECO:0000313" key="11">
    <source>
        <dbReference type="EMBL" id="CAF1452029.1"/>
    </source>
</evidence>
<dbReference type="GO" id="GO:0008270">
    <property type="term" value="F:zinc ion binding"/>
    <property type="evidence" value="ECO:0007669"/>
    <property type="project" value="UniProtKB-KW"/>
</dbReference>
<dbReference type="SUPFAM" id="SSF57716">
    <property type="entry name" value="Glucocorticoid receptor-like (DNA-binding domain)"/>
    <property type="match status" value="1"/>
</dbReference>
<dbReference type="GO" id="GO:0003700">
    <property type="term" value="F:DNA-binding transcription factor activity"/>
    <property type="evidence" value="ECO:0007669"/>
    <property type="project" value="InterPro"/>
</dbReference>
<name>A0A813ZCL4_ADIRI</name>
<keyword evidence="12" id="KW-1185">Reference proteome</keyword>
<dbReference type="PRINTS" id="PR00047">
    <property type="entry name" value="STROIDFINGER"/>
</dbReference>
<evidence type="ECO:0000256" key="4">
    <source>
        <dbReference type="ARBA" id="ARBA00023015"/>
    </source>
</evidence>
<keyword evidence="6" id="KW-0804">Transcription</keyword>
<evidence type="ECO:0000256" key="6">
    <source>
        <dbReference type="ARBA" id="ARBA00023163"/>
    </source>
</evidence>
<reference evidence="10" key="1">
    <citation type="submission" date="2021-02" db="EMBL/GenBank/DDBJ databases">
        <authorList>
            <person name="Nowell W R."/>
        </authorList>
    </citation>
    <scope>NUCLEOTIDE SEQUENCE</scope>
</reference>
<dbReference type="GO" id="GO:0043565">
    <property type="term" value="F:sequence-specific DNA binding"/>
    <property type="evidence" value="ECO:0007669"/>
    <property type="project" value="InterPro"/>
</dbReference>
<dbReference type="Gene3D" id="3.30.50.10">
    <property type="entry name" value="Erythroid Transcription Factor GATA-1, subunit A"/>
    <property type="match status" value="1"/>
</dbReference>
<evidence type="ECO:0000256" key="3">
    <source>
        <dbReference type="ARBA" id="ARBA00022833"/>
    </source>
</evidence>
<accession>A0A813ZCL4</accession>